<reference evidence="15" key="1">
    <citation type="submission" date="2016-06" db="EMBL/GenBank/DDBJ databases">
        <title>Parallel loss of symbiosis genes in relatives of nitrogen-fixing non-legume Parasponia.</title>
        <authorList>
            <person name="Van Velzen R."/>
            <person name="Holmer R."/>
            <person name="Bu F."/>
            <person name="Rutten L."/>
            <person name="Van Zeijl A."/>
            <person name="Liu W."/>
            <person name="Santuari L."/>
            <person name="Cao Q."/>
            <person name="Sharma T."/>
            <person name="Shen D."/>
            <person name="Roswanjaya Y."/>
            <person name="Wardhani T."/>
            <person name="Kalhor M.S."/>
            <person name="Jansen J."/>
            <person name="Van den Hoogen J."/>
            <person name="Gungor B."/>
            <person name="Hartog M."/>
            <person name="Hontelez J."/>
            <person name="Verver J."/>
            <person name="Yang W.-C."/>
            <person name="Schijlen E."/>
            <person name="Repin R."/>
            <person name="Schilthuizen M."/>
            <person name="Schranz E."/>
            <person name="Heidstra R."/>
            <person name="Miyata K."/>
            <person name="Fedorova E."/>
            <person name="Kohlen W."/>
            <person name="Bisseling T."/>
            <person name="Smit S."/>
            <person name="Geurts R."/>
        </authorList>
    </citation>
    <scope>NUCLEOTIDE SEQUENCE [LARGE SCALE GENOMIC DNA]</scope>
    <source>
        <strain evidence="15">cv. WU1-14</strain>
    </source>
</reference>
<keyword evidence="3" id="KW-0813">Transport</keyword>
<evidence type="ECO:0000256" key="12">
    <source>
        <dbReference type="SAM" id="Phobius"/>
    </source>
</evidence>
<feature type="domain" description="Amino acid transporter transmembrane" evidence="13">
    <location>
        <begin position="40"/>
        <end position="479"/>
    </location>
</feature>
<feature type="transmembrane region" description="Helical" evidence="12">
    <location>
        <begin position="43"/>
        <end position="65"/>
    </location>
</feature>
<evidence type="ECO:0000256" key="8">
    <source>
        <dbReference type="ARBA" id="ARBA00023136"/>
    </source>
</evidence>
<evidence type="ECO:0000256" key="11">
    <source>
        <dbReference type="SAM" id="MobiDB-lite"/>
    </source>
</evidence>
<gene>
    <name evidence="14" type="ORF">PanWU01x14_100280</name>
</gene>
<feature type="transmembrane region" description="Helical" evidence="12">
    <location>
        <begin position="194"/>
        <end position="217"/>
    </location>
</feature>
<dbReference type="GO" id="GO:0012505">
    <property type="term" value="C:endomembrane system"/>
    <property type="evidence" value="ECO:0007669"/>
    <property type="project" value="UniProtKB-SubCell"/>
</dbReference>
<comment type="similarity">
    <text evidence="2">Belongs to the amino acid/polyamine transporter 2 family. Amino acid/auxin permease (AAAP) (TC 2.A.18.1) subfamily.</text>
</comment>
<dbReference type="AlphaFoldDB" id="A0A2P5D3I6"/>
<feature type="transmembrane region" description="Helical" evidence="12">
    <location>
        <begin position="458"/>
        <end position="479"/>
    </location>
</feature>
<keyword evidence="8 12" id="KW-0472">Membrane</keyword>
<dbReference type="OrthoDB" id="40134at2759"/>
<evidence type="ECO:0000256" key="3">
    <source>
        <dbReference type="ARBA" id="ARBA00022448"/>
    </source>
</evidence>
<keyword evidence="15" id="KW-1185">Reference proteome</keyword>
<feature type="transmembrane region" description="Helical" evidence="12">
    <location>
        <begin position="332"/>
        <end position="353"/>
    </location>
</feature>
<evidence type="ECO:0000256" key="10">
    <source>
        <dbReference type="ARBA" id="ARBA00045588"/>
    </source>
</evidence>
<keyword evidence="7 12" id="KW-1133">Transmembrane helix</keyword>
<evidence type="ECO:0000256" key="4">
    <source>
        <dbReference type="ARBA" id="ARBA00022692"/>
    </source>
</evidence>
<evidence type="ECO:0000256" key="2">
    <source>
        <dbReference type="ARBA" id="ARBA00005590"/>
    </source>
</evidence>
<dbReference type="GO" id="GO:0006865">
    <property type="term" value="P:amino acid transport"/>
    <property type="evidence" value="ECO:0007669"/>
    <property type="project" value="UniProtKB-KW"/>
</dbReference>
<evidence type="ECO:0000256" key="1">
    <source>
        <dbReference type="ARBA" id="ARBA00004127"/>
    </source>
</evidence>
<feature type="transmembrane region" description="Helical" evidence="12">
    <location>
        <begin position="419"/>
        <end position="437"/>
    </location>
</feature>
<feature type="transmembrane region" description="Helical" evidence="12">
    <location>
        <begin position="393"/>
        <end position="413"/>
    </location>
</feature>
<dbReference type="Proteomes" id="UP000237105">
    <property type="component" value="Unassembled WGS sequence"/>
</dbReference>
<comment type="caution">
    <text evidence="14">The sequence shown here is derived from an EMBL/GenBank/DDBJ whole genome shotgun (WGS) entry which is preliminary data.</text>
</comment>
<dbReference type="EMBL" id="JXTB01000068">
    <property type="protein sequence ID" value="PON67860.1"/>
    <property type="molecule type" value="Genomic_DNA"/>
</dbReference>
<keyword evidence="5" id="KW-0769">Symport</keyword>
<keyword evidence="9" id="KW-0927">Auxin signaling pathway</keyword>
<comment type="subcellular location">
    <subcellularLocation>
        <location evidence="1">Endomembrane system</location>
        <topology evidence="1">Multi-pass membrane protein</topology>
    </subcellularLocation>
</comment>
<comment type="function">
    <text evidence="10">Carrier protein involved in proton-driven auxin influx. Mediates the formation of auxin gradient from developing leaves (site of auxin biosynthesis) to tips by contributing to the loading of auxin in vascular tissues and facilitating acropetal (base to tip) auxin transport within inner tissues of the root apex, and basipetal (tip to base) auxin transport within outer tissues of the root apex. May be involved in lateral roots and nodules formation.</text>
</comment>
<proteinExistence type="inferred from homology"/>
<protein>
    <submittedName>
        <fullName evidence="14">Amino acid transporter, transmembrane domain containing protein</fullName>
    </submittedName>
</protein>
<dbReference type="PANTHER" id="PTHR48017">
    <property type="entry name" value="OS05G0424000 PROTEIN-RELATED"/>
    <property type="match status" value="1"/>
</dbReference>
<dbReference type="GO" id="GO:0015293">
    <property type="term" value="F:symporter activity"/>
    <property type="evidence" value="ECO:0007669"/>
    <property type="project" value="UniProtKB-KW"/>
</dbReference>
<dbReference type="InterPro" id="IPR013057">
    <property type="entry name" value="AA_transpt_TM"/>
</dbReference>
<feature type="transmembrane region" description="Helical" evidence="12">
    <location>
        <begin position="289"/>
        <end position="312"/>
    </location>
</feature>
<feature type="compositionally biased region" description="Basic and acidic residues" evidence="11">
    <location>
        <begin position="23"/>
        <end position="36"/>
    </location>
</feature>
<evidence type="ECO:0000256" key="5">
    <source>
        <dbReference type="ARBA" id="ARBA00022847"/>
    </source>
</evidence>
<dbReference type="Pfam" id="PF01490">
    <property type="entry name" value="Aa_trans"/>
    <property type="match status" value="1"/>
</dbReference>
<dbReference type="STRING" id="3476.A0A2P5D3I6"/>
<feature type="transmembrane region" description="Helical" evidence="12">
    <location>
        <begin position="71"/>
        <end position="92"/>
    </location>
</feature>
<evidence type="ECO:0000313" key="15">
    <source>
        <dbReference type="Proteomes" id="UP000237105"/>
    </source>
</evidence>
<evidence type="ECO:0000256" key="7">
    <source>
        <dbReference type="ARBA" id="ARBA00022989"/>
    </source>
</evidence>
<keyword evidence="6" id="KW-0029">Amino-acid transport</keyword>
<evidence type="ECO:0000313" key="14">
    <source>
        <dbReference type="EMBL" id="PON67860.1"/>
    </source>
</evidence>
<evidence type="ECO:0000256" key="9">
    <source>
        <dbReference type="ARBA" id="ARBA00023294"/>
    </source>
</evidence>
<name>A0A2P5D3I6_PARAD</name>
<keyword evidence="4 12" id="KW-0812">Transmembrane</keyword>
<dbReference type="Gene3D" id="1.20.1740.10">
    <property type="entry name" value="Amino acid/polyamine transporter I"/>
    <property type="match status" value="1"/>
</dbReference>
<evidence type="ECO:0000259" key="13">
    <source>
        <dbReference type="Pfam" id="PF01490"/>
    </source>
</evidence>
<feature type="region of interest" description="Disordered" evidence="11">
    <location>
        <begin position="1"/>
        <end position="36"/>
    </location>
</feature>
<organism evidence="14 15">
    <name type="scientific">Parasponia andersonii</name>
    <name type="common">Sponia andersonii</name>
    <dbReference type="NCBI Taxonomy" id="3476"/>
    <lineage>
        <taxon>Eukaryota</taxon>
        <taxon>Viridiplantae</taxon>
        <taxon>Streptophyta</taxon>
        <taxon>Embryophyta</taxon>
        <taxon>Tracheophyta</taxon>
        <taxon>Spermatophyta</taxon>
        <taxon>Magnoliopsida</taxon>
        <taxon>eudicotyledons</taxon>
        <taxon>Gunneridae</taxon>
        <taxon>Pentapetalae</taxon>
        <taxon>rosids</taxon>
        <taxon>fabids</taxon>
        <taxon>Rosales</taxon>
        <taxon>Cannabaceae</taxon>
        <taxon>Parasponia</taxon>
    </lineage>
</organism>
<dbReference type="GO" id="GO:0009734">
    <property type="term" value="P:auxin-activated signaling pathway"/>
    <property type="evidence" value="ECO:0007669"/>
    <property type="project" value="UniProtKB-KW"/>
</dbReference>
<sequence length="492" mass="54258">MADHERAGISEYGSSEPGLAAPHGKEELQQLDDDGRPKRTGTLWTACAHIITAAIGAGVLSLSWAMSQLGWIAGVSILLLFSAVSLYTANLLADCYRSPNPLTGKRNYSYMEAVQATLGKTMCMICGWILYGNLTTFVIGYTITTAKSLVAIQKTNCHRKRGTNSPCKFSNNPHMIGLGIIEIFLSQIPNFHKLSWLSTVAATMSFAYSLIGIGLSIQKIFKGAEGRTSLSGVAGFEVGVSASDKVWRMFTAAGDIAFACSYAQVFIDIQDTLKSSPPENKVMKKASTVGVSVMTTFFMMCGCFGYAAFGYHAPENLLAGFGYQETSWIVDMANLFIVVHLVGAYQVVIQPVFRAVELWASRKWPDSGFITREYPIGHILFGSKRMTLFSINLFRLTWRTLFVVMLTVVALALPFFTDMLALMGAIGYWPMVVYFPVEMHIARNKIGRRTRKWFGLHFLSLMCFLLSLAAASGAIQGLYKNLHTYKPFMSKD</sequence>
<accession>A0A2P5D3I6</accession>
<evidence type="ECO:0000256" key="6">
    <source>
        <dbReference type="ARBA" id="ARBA00022970"/>
    </source>
</evidence>